<dbReference type="AlphaFoldDB" id="A0A0M3Q9M6"/>
<gene>
    <name evidence="2" type="ORF">CDES_07770</name>
</gene>
<organism evidence="2 3">
    <name type="scientific">Corynebacterium deserti GIMN1.010</name>
    <dbReference type="NCBI Taxonomy" id="931089"/>
    <lineage>
        <taxon>Bacteria</taxon>
        <taxon>Bacillati</taxon>
        <taxon>Actinomycetota</taxon>
        <taxon>Actinomycetes</taxon>
        <taxon>Mycobacteriales</taxon>
        <taxon>Corynebacteriaceae</taxon>
        <taxon>Corynebacterium</taxon>
    </lineage>
</organism>
<evidence type="ECO:0000256" key="1">
    <source>
        <dbReference type="SAM" id="MobiDB-lite"/>
    </source>
</evidence>
<protein>
    <recommendedName>
        <fullName evidence="4">DNA-binding protein</fullName>
    </recommendedName>
</protein>
<evidence type="ECO:0000313" key="3">
    <source>
        <dbReference type="Proteomes" id="UP000068067"/>
    </source>
</evidence>
<keyword evidence="3" id="KW-1185">Reference proteome</keyword>
<dbReference type="EMBL" id="CP009220">
    <property type="protein sequence ID" value="ALC05959.1"/>
    <property type="molecule type" value="Genomic_DNA"/>
</dbReference>
<accession>A0A0M3Q9M6</accession>
<sequence length="198" mass="22128">MHRLIQFCNSFLKKDYSYKVLPAQTADAKIDHMNIEEWFKSITDGDSQRTVAEKINVQQSKLSRQLKAGHLDAEIVRDIARAYGRKAGDELLKTGFLKPEDLTLVGVEEALGLARNSQLWIEMSLRSDPDGRRLFHAEGKPGVIDLDDDVVDAEVFEFPGRRVASLSDDEIAAAIREANEQPQAAHPATDELTEPDTP</sequence>
<evidence type="ECO:0000313" key="2">
    <source>
        <dbReference type="EMBL" id="ALC05959.1"/>
    </source>
</evidence>
<dbReference type="Proteomes" id="UP000068067">
    <property type="component" value="Chromosome"/>
</dbReference>
<dbReference type="STRING" id="931089.CDES_07770"/>
<dbReference type="KEGG" id="cdx:CDES_07770"/>
<dbReference type="PATRIC" id="fig|931089.4.peg.1568"/>
<feature type="region of interest" description="Disordered" evidence="1">
    <location>
        <begin position="178"/>
        <end position="198"/>
    </location>
</feature>
<name>A0A0M3Q9M6_9CORY</name>
<reference evidence="2 3" key="1">
    <citation type="submission" date="2014-08" db="EMBL/GenBank/DDBJ databases">
        <title>Complete genome sequence of Corynebacterium deserti GIMN1.010 (=DSM 45689), isolated from desert sand in western China.</title>
        <authorList>
            <person name="Ruckert C."/>
            <person name="Albersmeier A."/>
            <person name="Kalinowski J."/>
        </authorList>
    </citation>
    <scope>NUCLEOTIDE SEQUENCE [LARGE SCALE GENOMIC DNA]</scope>
    <source>
        <strain evidence="2 3">GIMN1.010</strain>
    </source>
</reference>
<proteinExistence type="predicted"/>
<evidence type="ECO:0008006" key="4">
    <source>
        <dbReference type="Google" id="ProtNLM"/>
    </source>
</evidence>